<keyword evidence="1" id="KW-0645">Protease</keyword>
<dbReference type="OrthoDB" id="6497651at2759"/>
<evidence type="ECO:0000256" key="2">
    <source>
        <dbReference type="PROSITE-ProRule" id="PRU00276"/>
    </source>
</evidence>
<dbReference type="STRING" id="48709.A0A1D2NMF9"/>
<accession>A0A1D2NMF9</accession>
<dbReference type="Proteomes" id="UP000094527">
    <property type="component" value="Unassembled WGS sequence"/>
</dbReference>
<dbReference type="Gene3D" id="3.40.1620.60">
    <property type="match status" value="1"/>
</dbReference>
<feature type="binding site" evidence="2">
    <location>
        <position position="322"/>
    </location>
    <ligand>
        <name>Zn(2+)</name>
        <dbReference type="ChEBI" id="CHEBI:29105"/>
        <note>catalytic</note>
    </ligand>
</feature>
<dbReference type="EMBL" id="LJIJ01000005">
    <property type="protein sequence ID" value="ODN06444.1"/>
    <property type="molecule type" value="Genomic_DNA"/>
</dbReference>
<dbReference type="AlphaFoldDB" id="A0A1D2NMF9"/>
<dbReference type="GO" id="GO:0006509">
    <property type="term" value="P:membrane protein ectodomain proteolysis"/>
    <property type="evidence" value="ECO:0007669"/>
    <property type="project" value="TreeGrafter"/>
</dbReference>
<evidence type="ECO:0000256" key="3">
    <source>
        <dbReference type="SAM" id="SignalP"/>
    </source>
</evidence>
<keyword evidence="2" id="KW-0862">Zinc</keyword>
<dbReference type="OMA" id="NGRRIDW"/>
<dbReference type="InterPro" id="IPR001590">
    <property type="entry name" value="Peptidase_M12B"/>
</dbReference>
<dbReference type="PANTHER" id="PTHR11905">
    <property type="entry name" value="ADAM A DISINTEGRIN AND METALLOPROTEASE DOMAIN"/>
    <property type="match status" value="1"/>
</dbReference>
<keyword evidence="2" id="KW-0479">Metal-binding</keyword>
<keyword evidence="1" id="KW-0378">Hydrolase</keyword>
<dbReference type="PROSITE" id="PS50215">
    <property type="entry name" value="ADAM_MEPRO"/>
    <property type="match status" value="1"/>
</dbReference>
<gene>
    <name evidence="5" type="ORF">Ocin01_00243</name>
</gene>
<dbReference type="GO" id="GO:0004222">
    <property type="term" value="F:metalloendopeptidase activity"/>
    <property type="evidence" value="ECO:0007669"/>
    <property type="project" value="InterPro"/>
</dbReference>
<keyword evidence="6" id="KW-1185">Reference proteome</keyword>
<feature type="binding site" evidence="2">
    <location>
        <position position="316"/>
    </location>
    <ligand>
        <name>Zn(2+)</name>
        <dbReference type="ChEBI" id="CHEBI:29105"/>
        <note>catalytic</note>
    </ligand>
</feature>
<evidence type="ECO:0000256" key="1">
    <source>
        <dbReference type="ARBA" id="ARBA00023049"/>
    </source>
</evidence>
<feature type="active site" evidence="2">
    <location>
        <position position="313"/>
    </location>
</feature>
<name>A0A1D2NMF9_ORCCI</name>
<feature type="chain" id="PRO_5008905771" evidence="3">
    <location>
        <begin position="23"/>
        <end position="598"/>
    </location>
</feature>
<dbReference type="GO" id="GO:0046872">
    <property type="term" value="F:metal ion binding"/>
    <property type="evidence" value="ECO:0007669"/>
    <property type="project" value="UniProtKB-KW"/>
</dbReference>
<comment type="caution">
    <text evidence="5">The sequence shown here is derived from an EMBL/GenBank/DDBJ whole genome shotgun (WGS) entry which is preliminary data.</text>
</comment>
<feature type="binding site" evidence="2">
    <location>
        <position position="312"/>
    </location>
    <ligand>
        <name>Zn(2+)</name>
        <dbReference type="ChEBI" id="CHEBI:29105"/>
        <note>catalytic</note>
    </ligand>
</feature>
<evidence type="ECO:0000313" key="6">
    <source>
        <dbReference type="Proteomes" id="UP000094527"/>
    </source>
</evidence>
<dbReference type="PANTHER" id="PTHR11905:SF159">
    <property type="entry name" value="ADAM METALLOPROTEASE"/>
    <property type="match status" value="1"/>
</dbReference>
<keyword evidence="1" id="KW-0482">Metalloprotease</keyword>
<reference evidence="5 6" key="1">
    <citation type="journal article" date="2016" name="Genome Biol. Evol.">
        <title>Gene Family Evolution Reflects Adaptation to Soil Environmental Stressors in the Genome of the Collembolan Orchesella cincta.</title>
        <authorList>
            <person name="Faddeeva-Vakhrusheva A."/>
            <person name="Derks M.F."/>
            <person name="Anvar S.Y."/>
            <person name="Agamennone V."/>
            <person name="Suring W."/>
            <person name="Smit S."/>
            <person name="van Straalen N.M."/>
            <person name="Roelofs D."/>
        </authorList>
    </citation>
    <scope>NUCLEOTIDE SEQUENCE [LARGE SCALE GENOMIC DNA]</scope>
    <source>
        <tissue evidence="5">Mixed pool</tissue>
    </source>
</reference>
<evidence type="ECO:0000259" key="4">
    <source>
        <dbReference type="PROSITE" id="PS50215"/>
    </source>
</evidence>
<dbReference type="Gene3D" id="3.40.390.10">
    <property type="entry name" value="Collagenase (Catalytic Domain)"/>
    <property type="match status" value="1"/>
</dbReference>
<comment type="caution">
    <text evidence="2">Lacks conserved residue(s) required for the propagation of feature annotation.</text>
</comment>
<dbReference type="InterPro" id="IPR024079">
    <property type="entry name" value="MetalloPept_cat_dom_sf"/>
</dbReference>
<protein>
    <submittedName>
        <fullName evidence="5">A disintegrin and metalloproteinase with thrombospondin motifs 13</fullName>
    </submittedName>
</protein>
<dbReference type="GO" id="GO:0007229">
    <property type="term" value="P:integrin-mediated signaling pathway"/>
    <property type="evidence" value="ECO:0007669"/>
    <property type="project" value="UniProtKB-KW"/>
</dbReference>
<keyword evidence="5" id="KW-0401">Integrin</keyword>
<keyword evidence="3" id="KW-0732">Signal</keyword>
<sequence>MKVVLAFPILLFFVVVHASVAAAEIGPQPQQIEHTITSDGKQYDLKLTKPDVSILHPNIQVIQIDLDNDGGYHTADSWAPSNAEIKEAEDVLVDEANLAAVRMNYENGERSFRGIIDGMRLEEENGIATLYTASLQNRSDYIDLGRNLTMPTTRDGGRVNAVVEVVVVCDKEWGDVFQHDRKKILDYWTLYFWDINLRFKTLPSNSISFRVNGIVVISSPSGQPFIEEARASDGRAEFNRILDRFASWIYGQMSTVPKFDMAIAVTNTRLEWGGGLAYMRATCWVDHAARRHWGTLVFSDGGDFGSLTVGSHEMAHTLGAPHDDDPNIPGGCQDRGYIMSGGNENLKWFFSTCSDRTISALVRSTDSACLRKIDELSSPQVNANFSSYPPPDMDEQCRRRLKNPTAYVEKADKGNCKSLKCWAKHEDGRMWLWTLGQELDNTPCTGGRCFRGRCRKEGKLIRNVATLECMRATNPFEFMAPLDLVDCPRPIIAGTPLDRFVLTDEPLGKTLATPWSSLDATENGDKCVYTGYIEGGGMWTDRCNVQNPWHGWDFIDVGNGEFMISHRITKRCAKPDGVNINTYSNCNKNDPTMRWRLY</sequence>
<feature type="signal peptide" evidence="3">
    <location>
        <begin position="1"/>
        <end position="22"/>
    </location>
</feature>
<feature type="domain" description="Peptidase M12B" evidence="4">
    <location>
        <begin position="161"/>
        <end position="374"/>
    </location>
</feature>
<evidence type="ECO:0000313" key="5">
    <source>
        <dbReference type="EMBL" id="ODN06444.1"/>
    </source>
</evidence>
<dbReference type="SUPFAM" id="SSF55486">
    <property type="entry name" value="Metalloproteases ('zincins'), catalytic domain"/>
    <property type="match status" value="1"/>
</dbReference>
<dbReference type="Pfam" id="PF13688">
    <property type="entry name" value="Reprolysin_5"/>
    <property type="match status" value="1"/>
</dbReference>
<proteinExistence type="predicted"/>
<organism evidence="5 6">
    <name type="scientific">Orchesella cincta</name>
    <name type="common">Springtail</name>
    <name type="synonym">Podura cincta</name>
    <dbReference type="NCBI Taxonomy" id="48709"/>
    <lineage>
        <taxon>Eukaryota</taxon>
        <taxon>Metazoa</taxon>
        <taxon>Ecdysozoa</taxon>
        <taxon>Arthropoda</taxon>
        <taxon>Hexapoda</taxon>
        <taxon>Collembola</taxon>
        <taxon>Entomobryomorpha</taxon>
        <taxon>Entomobryoidea</taxon>
        <taxon>Orchesellidae</taxon>
        <taxon>Orchesellinae</taxon>
        <taxon>Orchesella</taxon>
    </lineage>
</organism>